<name>A0A3M0SV08_9CLOT</name>
<sequence>MVPSEKSTDGILGIFTYKYCLEQVKCLYQIELPLKCKTNKLINNDSLFKNIHVIKQKFDILPKDNEHIGASIEYQDLSEMRKDFLNELIYTMIDWVYCSEKFEKLKQKSIDNGKTEAAACSEIQHKVYRQFRKNENGKLFAQGQIGELLLFHFIQRYLKAVPLLRKQQIEKSSNNKSTCADVIHYKTENGKNIIVLGESKSFTSAYNFNQAFAEAIDSILYAYNRHREELPLYIHEDFLDKEMDLVAESYLNNTMKNIEIHLVVIVIYNETQKLNITNEDDIKGQIDSIIKDRYSEFNNKDIHIDDNPILNRITYILFPIWKIEELAKGFQELL</sequence>
<dbReference type="AlphaFoldDB" id="A0A3M0SV08"/>
<gene>
    <name evidence="2" type="ORF">D9O40_07855</name>
</gene>
<proteinExistence type="predicted"/>
<evidence type="ECO:0000313" key="2">
    <source>
        <dbReference type="EMBL" id="RMD01692.1"/>
    </source>
</evidence>
<evidence type="ECO:0000259" key="1">
    <source>
        <dbReference type="Pfam" id="PF08878"/>
    </source>
</evidence>
<evidence type="ECO:0000313" key="3">
    <source>
        <dbReference type="Proteomes" id="UP000277999"/>
    </source>
</evidence>
<dbReference type="Pfam" id="PF08878">
    <property type="entry name" value="HamA"/>
    <property type="match status" value="1"/>
</dbReference>
<protein>
    <submittedName>
        <fullName evidence="2">DUF1837 domain-containing protein</fullName>
    </submittedName>
</protein>
<accession>A0A3M0SV08</accession>
<dbReference type="Proteomes" id="UP000277999">
    <property type="component" value="Unassembled WGS sequence"/>
</dbReference>
<dbReference type="EMBL" id="RFAQ01000018">
    <property type="protein sequence ID" value="RMD01692.1"/>
    <property type="molecule type" value="Genomic_DNA"/>
</dbReference>
<organism evidence="2 3">
    <name type="scientific">Clostridium autoethanogenum</name>
    <dbReference type="NCBI Taxonomy" id="84023"/>
    <lineage>
        <taxon>Bacteria</taxon>
        <taxon>Bacillati</taxon>
        <taxon>Bacillota</taxon>
        <taxon>Clostridia</taxon>
        <taxon>Eubacteriales</taxon>
        <taxon>Clostridiaceae</taxon>
        <taxon>Clostridium</taxon>
    </lineage>
</organism>
<dbReference type="InterPro" id="IPR014976">
    <property type="entry name" value="AbpA_HamA_C"/>
</dbReference>
<reference evidence="2 3" key="1">
    <citation type="submission" date="2018-10" db="EMBL/GenBank/DDBJ databases">
        <title>Genome-centric metagenomics revealed C2 chemical producing, CO utilizing Clostridium with novel acetogenic gene cluster.</title>
        <authorList>
            <person name="Kang H."/>
            <person name="Park B."/>
            <person name="Choi I.G."/>
            <person name="Chang I.S."/>
        </authorList>
    </citation>
    <scope>NUCLEOTIDE SEQUENCE [LARGE SCALE GENOMIC DNA]</scope>
    <source>
        <strain evidence="2 3">H21-9</strain>
    </source>
</reference>
<comment type="caution">
    <text evidence="2">The sequence shown here is derived from an EMBL/GenBank/DDBJ whole genome shotgun (WGS) entry which is preliminary data.</text>
</comment>
<feature type="domain" description="Anti-bacteriophage protein A/HamA C-terminal" evidence="1">
    <location>
        <begin position="59"/>
        <end position="332"/>
    </location>
</feature>